<dbReference type="InterPro" id="IPR036259">
    <property type="entry name" value="MFS_trans_sf"/>
</dbReference>
<dbReference type="FunFam" id="1.20.1250.20:FF:000001">
    <property type="entry name" value="Dicarboxylate MFS transporter"/>
    <property type="match status" value="1"/>
</dbReference>
<keyword evidence="7 11" id="KW-1133">Transmembrane helix</keyword>
<dbReference type="PANTHER" id="PTHR43045:SF1">
    <property type="entry name" value="SHIKIMATE TRANSPORTER"/>
    <property type="match status" value="1"/>
</dbReference>
<dbReference type="SUPFAM" id="SSF103473">
    <property type="entry name" value="MFS general substrate transporter"/>
    <property type="match status" value="1"/>
</dbReference>
<keyword evidence="14" id="KW-1185">Reference proteome</keyword>
<evidence type="ECO:0000256" key="1">
    <source>
        <dbReference type="ARBA" id="ARBA00004651"/>
    </source>
</evidence>
<dbReference type="PANTHER" id="PTHR43045">
    <property type="entry name" value="SHIKIMATE TRANSPORTER"/>
    <property type="match status" value="1"/>
</dbReference>
<dbReference type="InterPro" id="IPR011701">
    <property type="entry name" value="MFS"/>
</dbReference>
<feature type="transmembrane region" description="Helical" evidence="11">
    <location>
        <begin position="131"/>
        <end position="157"/>
    </location>
</feature>
<organism evidence="13 14">
    <name type="scientific">Amycolatopsis sulphurea</name>
    <dbReference type="NCBI Taxonomy" id="76022"/>
    <lineage>
        <taxon>Bacteria</taxon>
        <taxon>Bacillati</taxon>
        <taxon>Actinomycetota</taxon>
        <taxon>Actinomycetes</taxon>
        <taxon>Pseudonocardiales</taxon>
        <taxon>Pseudonocardiaceae</taxon>
        <taxon>Amycolatopsis</taxon>
    </lineage>
</organism>
<evidence type="ECO:0000256" key="4">
    <source>
        <dbReference type="ARBA" id="ARBA00022475"/>
    </source>
</evidence>
<evidence type="ECO:0000256" key="6">
    <source>
        <dbReference type="ARBA" id="ARBA00022847"/>
    </source>
</evidence>
<accession>A0A2A9G2Q9</accession>
<dbReference type="Proteomes" id="UP000243542">
    <property type="component" value="Unassembled WGS sequence"/>
</dbReference>
<evidence type="ECO:0000256" key="5">
    <source>
        <dbReference type="ARBA" id="ARBA00022692"/>
    </source>
</evidence>
<comment type="subcellular location">
    <subcellularLocation>
        <location evidence="1">Cell membrane</location>
        <topology evidence="1">Multi-pass membrane protein</topology>
    </subcellularLocation>
</comment>
<evidence type="ECO:0000256" key="3">
    <source>
        <dbReference type="ARBA" id="ARBA00022448"/>
    </source>
</evidence>
<feature type="transmembrane region" description="Helical" evidence="11">
    <location>
        <begin position="323"/>
        <end position="342"/>
    </location>
</feature>
<evidence type="ECO:0000256" key="2">
    <source>
        <dbReference type="ARBA" id="ARBA00008240"/>
    </source>
</evidence>
<feature type="transmembrane region" description="Helical" evidence="11">
    <location>
        <begin position="64"/>
        <end position="83"/>
    </location>
</feature>
<dbReference type="InterPro" id="IPR020846">
    <property type="entry name" value="MFS_dom"/>
</dbReference>
<feature type="transmembrane region" description="Helical" evidence="11">
    <location>
        <begin position="104"/>
        <end position="125"/>
    </location>
</feature>
<protein>
    <recommendedName>
        <fullName evidence="10">Putative proline/betaine transporter</fullName>
    </recommendedName>
</protein>
<name>A0A2A9G2Q9_9PSEU</name>
<feature type="transmembrane region" description="Helical" evidence="11">
    <location>
        <begin position="387"/>
        <end position="405"/>
    </location>
</feature>
<evidence type="ECO:0000256" key="10">
    <source>
        <dbReference type="ARBA" id="ARBA00039918"/>
    </source>
</evidence>
<feature type="transmembrane region" description="Helical" evidence="11">
    <location>
        <begin position="203"/>
        <end position="226"/>
    </location>
</feature>
<dbReference type="Gene3D" id="1.20.1250.20">
    <property type="entry name" value="MFS general substrate transporter like domains"/>
    <property type="match status" value="2"/>
</dbReference>
<feature type="transmembrane region" description="Helical" evidence="11">
    <location>
        <begin position="417"/>
        <end position="435"/>
    </location>
</feature>
<feature type="transmembrane region" description="Helical" evidence="11">
    <location>
        <begin position="257"/>
        <end position="279"/>
    </location>
</feature>
<reference evidence="13 14" key="1">
    <citation type="submission" date="2017-10" db="EMBL/GenBank/DDBJ databases">
        <title>Sequencing the genomes of 1000 actinobacteria strains.</title>
        <authorList>
            <person name="Klenk H.-P."/>
        </authorList>
    </citation>
    <scope>NUCLEOTIDE SEQUENCE [LARGE SCALE GENOMIC DNA]</scope>
    <source>
        <strain evidence="13 14">DSM 46092</strain>
    </source>
</reference>
<gene>
    <name evidence="13" type="ORF">ATK36_0648</name>
</gene>
<evidence type="ECO:0000313" key="14">
    <source>
        <dbReference type="Proteomes" id="UP000243542"/>
    </source>
</evidence>
<evidence type="ECO:0000256" key="9">
    <source>
        <dbReference type="ARBA" id="ARBA00037295"/>
    </source>
</evidence>
<keyword evidence="6" id="KW-0769">Symport</keyword>
<comment type="similarity">
    <text evidence="2">Belongs to the major facilitator superfamily. Metabolite:H+ Symporter (MHS) family (TC 2.A.1.6) family.</text>
</comment>
<dbReference type="AlphaFoldDB" id="A0A2A9G2Q9"/>
<proteinExistence type="inferred from homology"/>
<dbReference type="GO" id="GO:0015293">
    <property type="term" value="F:symporter activity"/>
    <property type="evidence" value="ECO:0007669"/>
    <property type="project" value="UniProtKB-KW"/>
</dbReference>
<keyword evidence="8 11" id="KW-0472">Membrane</keyword>
<feature type="domain" description="Major facilitator superfamily (MFS) profile" evidence="12">
    <location>
        <begin position="30"/>
        <end position="440"/>
    </location>
</feature>
<dbReference type="CDD" id="cd17369">
    <property type="entry name" value="MFS_ShiA_like"/>
    <property type="match status" value="1"/>
</dbReference>
<sequence>MPSWPPVFHGVERQDVLDQDGDTRGRIRRVALASAIGTTIEWYDYFAYSTATALVFNHAFFPKLSAASGTLAAFATLGVGFVARPLGGIVWGHFGDRVGRKAMLVASLLLMGVATAGVGVLPTYAEAGVVAPVLLVVLRVLQGISAGGEWGGAALMAVEHAPEGRRGRYGSFSQIGVPAGLILAQLVFFALNSSLTPEAFRSWGWRVPFLLSLVLVAVGLVIRLRVEESPVFARLRTDDKRSKLPIVEVLRARPWQVLTAAVSFIANTALGYIFFAYLLSYGTSVLKLSSATMLVVVITGSVVWLASIVGAASWSDTAGRKPVYLAGSVLLVVWSIPFFLLVDTRQPWLLIVAVTVLNIGLGATYGPQAALFAELFEPRFRYSGSSFAYAVGAVLGGGFAPLIATALQNATGTSMPVALYMVGVSVLSLLAVLAFPRRPLVAATAGRG</sequence>
<feature type="transmembrane region" description="Helical" evidence="11">
    <location>
        <begin position="291"/>
        <end position="311"/>
    </location>
</feature>
<keyword evidence="3" id="KW-0813">Transport</keyword>
<evidence type="ECO:0000259" key="12">
    <source>
        <dbReference type="PROSITE" id="PS50850"/>
    </source>
</evidence>
<evidence type="ECO:0000256" key="8">
    <source>
        <dbReference type="ARBA" id="ARBA00023136"/>
    </source>
</evidence>
<comment type="function">
    <text evidence="9">May be a proton symporter involved in the uptake of osmolytes such as proline and glycine betaine.</text>
</comment>
<dbReference type="PROSITE" id="PS50850">
    <property type="entry name" value="MFS"/>
    <property type="match status" value="1"/>
</dbReference>
<keyword evidence="4" id="KW-1003">Cell membrane</keyword>
<feature type="transmembrane region" description="Helical" evidence="11">
    <location>
        <begin position="348"/>
        <end position="366"/>
    </location>
</feature>
<dbReference type="Pfam" id="PF07690">
    <property type="entry name" value="MFS_1"/>
    <property type="match status" value="1"/>
</dbReference>
<dbReference type="EMBL" id="PDJK01000001">
    <property type="protein sequence ID" value="PFG57090.1"/>
    <property type="molecule type" value="Genomic_DNA"/>
</dbReference>
<keyword evidence="5 11" id="KW-0812">Transmembrane</keyword>
<evidence type="ECO:0000313" key="13">
    <source>
        <dbReference type="EMBL" id="PFG57090.1"/>
    </source>
</evidence>
<evidence type="ECO:0000256" key="11">
    <source>
        <dbReference type="SAM" id="Phobius"/>
    </source>
</evidence>
<comment type="caution">
    <text evidence="13">The sequence shown here is derived from an EMBL/GenBank/DDBJ whole genome shotgun (WGS) entry which is preliminary data.</text>
</comment>
<evidence type="ECO:0000256" key="7">
    <source>
        <dbReference type="ARBA" id="ARBA00022989"/>
    </source>
</evidence>
<dbReference type="GO" id="GO:0005886">
    <property type="term" value="C:plasma membrane"/>
    <property type="evidence" value="ECO:0007669"/>
    <property type="project" value="UniProtKB-SubCell"/>
</dbReference>
<feature type="transmembrane region" description="Helical" evidence="11">
    <location>
        <begin position="169"/>
        <end position="191"/>
    </location>
</feature>